<organism evidence="1 2">
    <name type="scientific">Strongylus vulgaris</name>
    <name type="common">Blood worm</name>
    <dbReference type="NCBI Taxonomy" id="40348"/>
    <lineage>
        <taxon>Eukaryota</taxon>
        <taxon>Metazoa</taxon>
        <taxon>Ecdysozoa</taxon>
        <taxon>Nematoda</taxon>
        <taxon>Chromadorea</taxon>
        <taxon>Rhabditida</taxon>
        <taxon>Rhabditina</taxon>
        <taxon>Rhabditomorpha</taxon>
        <taxon>Strongyloidea</taxon>
        <taxon>Strongylidae</taxon>
        <taxon>Strongylus</taxon>
    </lineage>
</organism>
<dbReference type="OrthoDB" id="2142533at2759"/>
<keyword evidence="2" id="KW-1185">Reference proteome</keyword>
<dbReference type="AlphaFoldDB" id="A0A3P7L049"/>
<protein>
    <submittedName>
        <fullName evidence="1">Uncharacterized protein</fullName>
    </submittedName>
</protein>
<reference evidence="1 2" key="1">
    <citation type="submission" date="2018-11" db="EMBL/GenBank/DDBJ databases">
        <authorList>
            <consortium name="Pathogen Informatics"/>
        </authorList>
    </citation>
    <scope>NUCLEOTIDE SEQUENCE [LARGE SCALE GENOMIC DNA]</scope>
</reference>
<evidence type="ECO:0000313" key="2">
    <source>
        <dbReference type="Proteomes" id="UP000270094"/>
    </source>
</evidence>
<dbReference type="Gene3D" id="3.10.20.90">
    <property type="entry name" value="Phosphatidylinositol 3-kinase Catalytic Subunit, Chain A, domain 1"/>
    <property type="match status" value="1"/>
</dbReference>
<dbReference type="EMBL" id="UYYB01026990">
    <property type="protein sequence ID" value="VDM72738.1"/>
    <property type="molecule type" value="Genomic_DNA"/>
</dbReference>
<gene>
    <name evidence="1" type="ORF">SVUK_LOCUS7736</name>
</gene>
<evidence type="ECO:0000313" key="1">
    <source>
        <dbReference type="EMBL" id="VDM72738.1"/>
    </source>
</evidence>
<name>A0A3P7L049_STRVU</name>
<accession>A0A3P7L049</accession>
<sequence length="84" mass="9311">MDTPEEDDNSCRFTASRLHLLERMFGYCEINWKLVSDAGIQFNIPGGRTATAEYIVELMGAEYGISSAIAKEAFSLWMISGLLG</sequence>
<proteinExistence type="predicted"/>
<dbReference type="Proteomes" id="UP000270094">
    <property type="component" value="Unassembled WGS sequence"/>
</dbReference>